<gene>
    <name evidence="5" type="ORF">BCR43DRAFT_438630</name>
</gene>
<keyword evidence="6" id="KW-1185">Reference proteome</keyword>
<keyword evidence="1" id="KW-0227">DNA damage</keyword>
<feature type="domain" description="Uracil-DNA glycosylase-like" evidence="4">
    <location>
        <begin position="23"/>
        <end position="179"/>
    </location>
</feature>
<dbReference type="OMA" id="MHFPLRG"/>
<evidence type="ECO:0000259" key="4">
    <source>
        <dbReference type="Pfam" id="PF03167"/>
    </source>
</evidence>
<dbReference type="Pfam" id="PF03167">
    <property type="entry name" value="UDG"/>
    <property type="match status" value="1"/>
</dbReference>
<dbReference type="FunCoup" id="A0A1X2HDY1">
    <property type="interactions" value="21"/>
</dbReference>
<dbReference type="EMBL" id="MCGN01000004">
    <property type="protein sequence ID" value="ORY97163.1"/>
    <property type="molecule type" value="Genomic_DNA"/>
</dbReference>
<dbReference type="GO" id="GO:0006285">
    <property type="term" value="P:base-excision repair, AP site formation"/>
    <property type="evidence" value="ECO:0007669"/>
    <property type="project" value="InterPro"/>
</dbReference>
<keyword evidence="3" id="KW-0234">DNA repair</keyword>
<dbReference type="SUPFAM" id="SSF52141">
    <property type="entry name" value="Uracil-DNA glycosylase-like"/>
    <property type="match status" value="1"/>
</dbReference>
<proteinExistence type="predicted"/>
<evidence type="ECO:0000256" key="3">
    <source>
        <dbReference type="ARBA" id="ARBA00023204"/>
    </source>
</evidence>
<evidence type="ECO:0000256" key="1">
    <source>
        <dbReference type="ARBA" id="ARBA00022763"/>
    </source>
</evidence>
<evidence type="ECO:0000313" key="5">
    <source>
        <dbReference type="EMBL" id="ORY97163.1"/>
    </source>
</evidence>
<dbReference type="PANTHER" id="PTHR12159">
    <property type="entry name" value="G/T AND G/U MISMATCH-SPECIFIC DNA GLYCOSYLASE"/>
    <property type="match status" value="1"/>
</dbReference>
<comment type="caution">
    <text evidence="5">The sequence shown here is derived from an EMBL/GenBank/DDBJ whole genome shotgun (WGS) entry which is preliminary data.</text>
</comment>
<dbReference type="InterPro" id="IPR015637">
    <property type="entry name" value="MUG/TDG"/>
</dbReference>
<evidence type="ECO:0000256" key="2">
    <source>
        <dbReference type="ARBA" id="ARBA00022801"/>
    </source>
</evidence>
<dbReference type="AlphaFoldDB" id="A0A1X2HDY1"/>
<dbReference type="Proteomes" id="UP000242180">
    <property type="component" value="Unassembled WGS sequence"/>
</dbReference>
<organism evidence="5 6">
    <name type="scientific">Syncephalastrum racemosum</name>
    <name type="common">Filamentous fungus</name>
    <dbReference type="NCBI Taxonomy" id="13706"/>
    <lineage>
        <taxon>Eukaryota</taxon>
        <taxon>Fungi</taxon>
        <taxon>Fungi incertae sedis</taxon>
        <taxon>Mucoromycota</taxon>
        <taxon>Mucoromycotina</taxon>
        <taxon>Mucoromycetes</taxon>
        <taxon>Mucorales</taxon>
        <taxon>Syncephalastraceae</taxon>
        <taxon>Syncephalastrum</taxon>
    </lineage>
</organism>
<dbReference type="STRING" id="13706.A0A1X2HDY1"/>
<dbReference type="PANTHER" id="PTHR12159:SF9">
    <property type="entry name" value="G_T MISMATCH-SPECIFIC THYMINE DNA GLYCOSYLASE"/>
    <property type="match status" value="1"/>
</dbReference>
<keyword evidence="2" id="KW-0378">Hydrolase</keyword>
<dbReference type="OrthoDB" id="565731at2759"/>
<accession>A0A1X2HDY1</accession>
<protein>
    <submittedName>
        <fullName evidence="5">Uracil-DNA glycosylase-like protein</fullName>
    </submittedName>
</protein>
<reference evidence="5 6" key="1">
    <citation type="submission" date="2016-07" db="EMBL/GenBank/DDBJ databases">
        <title>Pervasive Adenine N6-methylation of Active Genes in Fungi.</title>
        <authorList>
            <consortium name="DOE Joint Genome Institute"/>
            <person name="Mondo S.J."/>
            <person name="Dannebaum R.O."/>
            <person name="Kuo R.C."/>
            <person name="Labutti K."/>
            <person name="Haridas S."/>
            <person name="Kuo A."/>
            <person name="Salamov A."/>
            <person name="Ahrendt S.R."/>
            <person name="Lipzen A."/>
            <person name="Sullivan W."/>
            <person name="Andreopoulos W.B."/>
            <person name="Clum A."/>
            <person name="Lindquist E."/>
            <person name="Daum C."/>
            <person name="Ramamoorthy G.K."/>
            <person name="Gryganskyi A."/>
            <person name="Culley D."/>
            <person name="Magnuson J.K."/>
            <person name="James T.Y."/>
            <person name="O'Malley M.A."/>
            <person name="Stajich J.E."/>
            <person name="Spatafora J.W."/>
            <person name="Visel A."/>
            <person name="Grigoriev I.V."/>
        </authorList>
    </citation>
    <scope>NUCLEOTIDE SEQUENCE [LARGE SCALE GENOMIC DNA]</scope>
    <source>
        <strain evidence="5 6">NRRL 2496</strain>
    </source>
</reference>
<name>A0A1X2HDY1_SYNRA</name>
<dbReference type="InterPro" id="IPR036895">
    <property type="entry name" value="Uracil-DNA_glycosylase-like_sf"/>
</dbReference>
<evidence type="ECO:0000313" key="6">
    <source>
        <dbReference type="Proteomes" id="UP000242180"/>
    </source>
</evidence>
<dbReference type="GO" id="GO:0008263">
    <property type="term" value="F:pyrimidine-specific mismatch base pair DNA N-glycosylase activity"/>
    <property type="evidence" value="ECO:0007669"/>
    <property type="project" value="TreeGrafter"/>
</dbReference>
<dbReference type="GO" id="GO:0004844">
    <property type="term" value="F:uracil DNA N-glycosylase activity"/>
    <property type="evidence" value="ECO:0007669"/>
    <property type="project" value="TreeGrafter"/>
</dbReference>
<sequence length="191" mass="21719">MLPRNARGCREELEIRYLLTFRCPVLFVGVNPSSMAPISGRGHFFGGRGNIFWKCLCDSGLVSQTFTAEDDEKVFEQYGIGFLNMVSRPTRSCADITAEEVEHGVDAFRKLIAKFKPKVVCFVGKIIYRWVYGKDCKIGAQAETLKWDQEEGSSSLYVVASTSGRVTVYSREERIQQFKQFAVYLNEKIKK</sequence>
<dbReference type="CDD" id="cd10028">
    <property type="entry name" value="UDG-F2_TDG_MUG"/>
    <property type="match status" value="1"/>
</dbReference>
<dbReference type="InParanoid" id="A0A1X2HDY1"/>
<dbReference type="Gene3D" id="3.40.470.10">
    <property type="entry name" value="Uracil-DNA glycosylase-like domain"/>
    <property type="match status" value="1"/>
</dbReference>
<dbReference type="InterPro" id="IPR005122">
    <property type="entry name" value="Uracil-DNA_glycosylase-like"/>
</dbReference>